<feature type="transmembrane region" description="Helical" evidence="1">
    <location>
        <begin position="92"/>
        <end position="110"/>
    </location>
</feature>
<feature type="transmembrane region" description="Helical" evidence="1">
    <location>
        <begin position="61"/>
        <end position="80"/>
    </location>
</feature>
<dbReference type="Proteomes" id="UP000217763">
    <property type="component" value="Chromosome"/>
</dbReference>
<feature type="transmembrane region" description="Helical" evidence="1">
    <location>
        <begin position="130"/>
        <end position="150"/>
    </location>
</feature>
<dbReference type="InterPro" id="IPR053170">
    <property type="entry name" value="Transcription_regulator"/>
</dbReference>
<accession>A0A291HTB4</accession>
<protein>
    <recommendedName>
        <fullName evidence="4">Hydrolase</fullName>
    </recommendedName>
</protein>
<dbReference type="EMBL" id="CP012621">
    <property type="protein sequence ID" value="ATG75339.1"/>
    <property type="molecule type" value="Genomic_DNA"/>
</dbReference>
<dbReference type="Pfam" id="PF04307">
    <property type="entry name" value="YdjM"/>
    <property type="match status" value="1"/>
</dbReference>
<keyword evidence="1" id="KW-0472">Membrane</keyword>
<dbReference type="KEGG" id="zdf:AN401_16950"/>
<dbReference type="InterPro" id="IPR007404">
    <property type="entry name" value="YdjM-like"/>
</dbReference>
<evidence type="ECO:0008006" key="4">
    <source>
        <dbReference type="Google" id="ProtNLM"/>
    </source>
</evidence>
<organism evidence="2 3">
    <name type="scientific">Zobellella denitrificans</name>
    <dbReference type="NCBI Taxonomy" id="347534"/>
    <lineage>
        <taxon>Bacteria</taxon>
        <taxon>Pseudomonadati</taxon>
        <taxon>Pseudomonadota</taxon>
        <taxon>Gammaproteobacteria</taxon>
        <taxon>Aeromonadales</taxon>
        <taxon>Aeromonadaceae</taxon>
        <taxon>Zobellella</taxon>
    </lineage>
</organism>
<keyword evidence="1" id="KW-1133">Transmembrane helix</keyword>
<reference evidence="3" key="1">
    <citation type="submission" date="2015-09" db="EMBL/GenBank/DDBJ databases">
        <authorList>
            <person name="Shao Z."/>
            <person name="Wang L."/>
        </authorList>
    </citation>
    <scope>NUCLEOTIDE SEQUENCE [LARGE SCALE GENOMIC DNA]</scope>
    <source>
        <strain evidence="3">F13-1</strain>
    </source>
</reference>
<name>A0A291HTB4_9GAMM</name>
<evidence type="ECO:0000313" key="3">
    <source>
        <dbReference type="Proteomes" id="UP000217763"/>
    </source>
</evidence>
<feature type="transmembrane region" description="Helical" evidence="1">
    <location>
        <begin position="157"/>
        <end position="178"/>
    </location>
</feature>
<evidence type="ECO:0000313" key="2">
    <source>
        <dbReference type="EMBL" id="ATG75339.1"/>
    </source>
</evidence>
<dbReference type="PANTHER" id="PTHR40031">
    <property type="entry name" value="HYPOTHETICAL MEMBRANE SPANNING PROTEIN"/>
    <property type="match status" value="1"/>
</dbReference>
<sequence length="332" mass="38198">MDGLSHALLGATLAQLPSPRRCPLGRNQRLWLGALGGLFPDIDYALFPWSPLEFLAYWHQGPTHSLLLAPLWAGLLALVLRLHPALRAQGRWLFLLLLVGILSHDLLDALTGYGTQLFYPLSRARFSADLLFVIDAYFTLLLGLCLAVLYRRPGRRLVLLPPLLYLGLLLGLKQLALYQGGAAVAIPQPFSPLHWQVIDPHRQQSLYLRLAPDPVAARVSSWLGYPGWRQGYQTGAGARWQPYGPSSADPDWQTEVDQAWRHPALRPFRDFARYPYLYRVEQREDERCVWFSDLRYDWPALPASFRYGLCHRADGDWRLYRMRYLSEWRQRL</sequence>
<dbReference type="RefSeq" id="WP_096780012.1">
    <property type="nucleotide sequence ID" value="NZ_CP012621.1"/>
</dbReference>
<keyword evidence="3" id="KW-1185">Reference proteome</keyword>
<evidence type="ECO:0000256" key="1">
    <source>
        <dbReference type="SAM" id="Phobius"/>
    </source>
</evidence>
<proteinExistence type="predicted"/>
<dbReference type="PANTHER" id="PTHR40031:SF1">
    <property type="entry name" value="MEMBRANE-BOUND METAL-DEPENDENT HYDROLASE"/>
    <property type="match status" value="1"/>
</dbReference>
<keyword evidence="1" id="KW-0812">Transmembrane</keyword>
<dbReference type="AlphaFoldDB" id="A0A291HTB4"/>
<gene>
    <name evidence="2" type="ORF">AN401_16950</name>
</gene>